<dbReference type="AlphaFoldDB" id="A0A0G0M652"/>
<organism evidence="1 2">
    <name type="scientific">Candidatus Shapirobacteria bacterium GW2011_GWE2_38_30</name>
    <dbReference type="NCBI Taxonomy" id="1618490"/>
    <lineage>
        <taxon>Bacteria</taxon>
        <taxon>Candidatus Shapironibacteriota</taxon>
    </lineage>
</organism>
<comment type="caution">
    <text evidence="1">The sequence shown here is derived from an EMBL/GenBank/DDBJ whole genome shotgun (WGS) entry which is preliminary data.</text>
</comment>
<gene>
    <name evidence="1" type="ORF">US90_C0018G0003</name>
</gene>
<proteinExistence type="predicted"/>
<sequence length="121" mass="13444">MLKSVENNVRKFFDFPLVRRGVDVALEIEYGRTNVLKNDLDPAKARLVKARENRLVNELIFGRRGEFKELSLIDVAVKMGACVGTGIAARVLIKTKAVGVRKSESSGQFNLVLTKDGRVVI</sequence>
<dbReference type="STRING" id="1618490.US90_C0018G0003"/>
<dbReference type="Proteomes" id="UP000034406">
    <property type="component" value="Unassembled WGS sequence"/>
</dbReference>
<evidence type="ECO:0000313" key="2">
    <source>
        <dbReference type="Proteomes" id="UP000034406"/>
    </source>
</evidence>
<reference evidence="1 2" key="1">
    <citation type="journal article" date="2015" name="Nature">
        <title>rRNA introns, odd ribosomes, and small enigmatic genomes across a large radiation of phyla.</title>
        <authorList>
            <person name="Brown C.T."/>
            <person name="Hug L.A."/>
            <person name="Thomas B.C."/>
            <person name="Sharon I."/>
            <person name="Castelle C.J."/>
            <person name="Singh A."/>
            <person name="Wilkins M.J."/>
            <person name="Williams K.H."/>
            <person name="Banfield J.F."/>
        </authorList>
    </citation>
    <scope>NUCLEOTIDE SEQUENCE [LARGE SCALE GENOMIC DNA]</scope>
</reference>
<dbReference type="EMBL" id="LBUT01000018">
    <property type="protein sequence ID" value="KKQ69159.1"/>
    <property type="molecule type" value="Genomic_DNA"/>
</dbReference>
<protein>
    <submittedName>
        <fullName evidence="1">Uncharacterized protein</fullName>
    </submittedName>
</protein>
<accession>A0A0G0M652</accession>
<evidence type="ECO:0000313" key="1">
    <source>
        <dbReference type="EMBL" id="KKQ69159.1"/>
    </source>
</evidence>
<name>A0A0G0M652_9BACT</name>